<dbReference type="PANTHER" id="PTHR40621:SF11">
    <property type="entry name" value="TRANSCRIPTION FACTOR KAPC-RELATED"/>
    <property type="match status" value="1"/>
</dbReference>
<comment type="similarity">
    <text evidence="3">Belongs to the bZIP family.</text>
</comment>
<evidence type="ECO:0000256" key="9">
    <source>
        <dbReference type="SAM" id="Coils"/>
    </source>
</evidence>
<feature type="region of interest" description="Disordered" evidence="10">
    <location>
        <begin position="1"/>
        <end position="86"/>
    </location>
</feature>
<sequence>MDPRQTQPIPDGGQDDHDGNSLRPSFTSFWKRGRRGDAAAGGADQQRRGITFVSSSSMGTVETGEGSKDGNNNNNNTSPEKSSDLDKAQLRRAQVRKAQIQHRQRKANYVKQLEIDVASYRDLISTTQRQAQQLRRENDSIRSQIFLSHQQKQQQETTPEMDFNFDFTQESLDDITLSLSYDQVLNAPAFQITSSPSESQYGSSSSSSQGGGSSPIPETTPDQTQEAINFILALEHICRAHFHTSTIPDTHSRESGHLLMASSLALRTAPDSVFTAASKSAPLLRFGGAQPQPSDLGQKIEWQADGLTLQTLYGLACSLNPAAELEVTPVQAWFELVGRFGVGVVMRGEVLGELKRELRGVVRCPHYGAVMERGAFESVVARVLGGITGTG</sequence>
<dbReference type="InterPro" id="IPR046347">
    <property type="entry name" value="bZIP_sf"/>
</dbReference>
<evidence type="ECO:0000259" key="11">
    <source>
        <dbReference type="SMART" id="SM00338"/>
    </source>
</evidence>
<dbReference type="CDD" id="cd14688">
    <property type="entry name" value="bZIP_YAP"/>
    <property type="match status" value="1"/>
</dbReference>
<comment type="function">
    <text evidence="1">Putative transcription factor.</text>
</comment>
<keyword evidence="13" id="KW-1185">Reference proteome</keyword>
<dbReference type="SMART" id="SM00338">
    <property type="entry name" value="BRLZ"/>
    <property type="match status" value="1"/>
</dbReference>
<gene>
    <name evidence="12" type="ORF">QBC47DRAFT_57040</name>
</gene>
<name>A0AAJ0B650_9PEZI</name>
<evidence type="ECO:0000313" key="13">
    <source>
        <dbReference type="Proteomes" id="UP001239445"/>
    </source>
</evidence>
<reference evidence="12" key="1">
    <citation type="submission" date="2023-06" db="EMBL/GenBank/DDBJ databases">
        <title>Genome-scale phylogeny and comparative genomics of the fungal order Sordariales.</title>
        <authorList>
            <consortium name="Lawrence Berkeley National Laboratory"/>
            <person name="Hensen N."/>
            <person name="Bonometti L."/>
            <person name="Westerberg I."/>
            <person name="Brannstrom I.O."/>
            <person name="Guillou S."/>
            <person name="Cros-Aarteil S."/>
            <person name="Calhoun S."/>
            <person name="Haridas S."/>
            <person name="Kuo A."/>
            <person name="Mondo S."/>
            <person name="Pangilinan J."/>
            <person name="Riley R."/>
            <person name="Labutti K."/>
            <person name="Andreopoulos B."/>
            <person name="Lipzen A."/>
            <person name="Chen C."/>
            <person name="Yanf M."/>
            <person name="Daum C."/>
            <person name="Ng V."/>
            <person name="Clum A."/>
            <person name="Steindorff A."/>
            <person name="Ohm R."/>
            <person name="Martin F."/>
            <person name="Silar P."/>
            <person name="Natvig D."/>
            <person name="Lalanne C."/>
            <person name="Gautier V."/>
            <person name="Ament-Velasquez S.L."/>
            <person name="Kruys A."/>
            <person name="Hutchinson M.I."/>
            <person name="Powell A.J."/>
            <person name="Barry K."/>
            <person name="Miller A.N."/>
            <person name="Grigoriev I.V."/>
            <person name="Debuchy R."/>
            <person name="Gladieux P."/>
            <person name="Thoren M.H."/>
            <person name="Johannesson H."/>
        </authorList>
    </citation>
    <scope>NUCLEOTIDE SEQUENCE</scope>
    <source>
        <strain evidence="12">PSN4</strain>
    </source>
</reference>
<proteinExistence type="inferred from homology"/>
<feature type="region of interest" description="Disordered" evidence="10">
    <location>
        <begin position="194"/>
        <end position="221"/>
    </location>
</feature>
<evidence type="ECO:0000256" key="2">
    <source>
        <dbReference type="ARBA" id="ARBA00004123"/>
    </source>
</evidence>
<keyword evidence="4" id="KW-0805">Transcription regulation</keyword>
<dbReference type="GO" id="GO:0001228">
    <property type="term" value="F:DNA-binding transcription activator activity, RNA polymerase II-specific"/>
    <property type="evidence" value="ECO:0007669"/>
    <property type="project" value="TreeGrafter"/>
</dbReference>
<comment type="subcellular location">
    <subcellularLocation>
        <location evidence="2">Nucleus</location>
    </subcellularLocation>
</comment>
<keyword evidence="6" id="KW-0804">Transcription</keyword>
<organism evidence="12 13">
    <name type="scientific">Echria macrotheca</name>
    <dbReference type="NCBI Taxonomy" id="438768"/>
    <lineage>
        <taxon>Eukaryota</taxon>
        <taxon>Fungi</taxon>
        <taxon>Dikarya</taxon>
        <taxon>Ascomycota</taxon>
        <taxon>Pezizomycotina</taxon>
        <taxon>Sordariomycetes</taxon>
        <taxon>Sordariomycetidae</taxon>
        <taxon>Sordariales</taxon>
        <taxon>Schizotheciaceae</taxon>
        <taxon>Echria</taxon>
    </lineage>
</organism>
<evidence type="ECO:0000256" key="10">
    <source>
        <dbReference type="SAM" id="MobiDB-lite"/>
    </source>
</evidence>
<dbReference type="InterPro" id="IPR050936">
    <property type="entry name" value="AP-1-like"/>
</dbReference>
<dbReference type="Proteomes" id="UP001239445">
    <property type="component" value="Unassembled WGS sequence"/>
</dbReference>
<dbReference type="Gene3D" id="1.20.5.170">
    <property type="match status" value="1"/>
</dbReference>
<feature type="compositionally biased region" description="Low complexity" evidence="10">
    <location>
        <begin position="194"/>
        <end position="208"/>
    </location>
</feature>
<evidence type="ECO:0000256" key="5">
    <source>
        <dbReference type="ARBA" id="ARBA00023125"/>
    </source>
</evidence>
<evidence type="ECO:0000256" key="8">
    <source>
        <dbReference type="ARBA" id="ARBA00044067"/>
    </source>
</evidence>
<keyword evidence="9" id="KW-0175">Coiled coil</keyword>
<accession>A0AAJ0B650</accession>
<protein>
    <recommendedName>
        <fullName evidence="8">Putative transcription factor kapC</fullName>
    </recommendedName>
</protein>
<dbReference type="PANTHER" id="PTHR40621">
    <property type="entry name" value="TRANSCRIPTION FACTOR KAPC-RELATED"/>
    <property type="match status" value="1"/>
</dbReference>
<dbReference type="SUPFAM" id="SSF57959">
    <property type="entry name" value="Leucine zipper domain"/>
    <property type="match status" value="1"/>
</dbReference>
<feature type="coiled-coil region" evidence="9">
    <location>
        <begin position="110"/>
        <end position="144"/>
    </location>
</feature>
<evidence type="ECO:0000256" key="4">
    <source>
        <dbReference type="ARBA" id="ARBA00023015"/>
    </source>
</evidence>
<keyword evidence="7" id="KW-0539">Nucleus</keyword>
<dbReference type="GO" id="GO:0090575">
    <property type="term" value="C:RNA polymerase II transcription regulator complex"/>
    <property type="evidence" value="ECO:0007669"/>
    <property type="project" value="TreeGrafter"/>
</dbReference>
<dbReference type="AlphaFoldDB" id="A0AAJ0B650"/>
<evidence type="ECO:0000256" key="6">
    <source>
        <dbReference type="ARBA" id="ARBA00023163"/>
    </source>
</evidence>
<evidence type="ECO:0000256" key="7">
    <source>
        <dbReference type="ARBA" id="ARBA00023242"/>
    </source>
</evidence>
<dbReference type="GO" id="GO:0000976">
    <property type="term" value="F:transcription cis-regulatory region binding"/>
    <property type="evidence" value="ECO:0007669"/>
    <property type="project" value="InterPro"/>
</dbReference>
<feature type="non-terminal residue" evidence="12">
    <location>
        <position position="391"/>
    </location>
</feature>
<feature type="domain" description="BZIP" evidence="11">
    <location>
        <begin position="83"/>
        <end position="147"/>
    </location>
</feature>
<evidence type="ECO:0000313" key="12">
    <source>
        <dbReference type="EMBL" id="KAK1752409.1"/>
    </source>
</evidence>
<dbReference type="EMBL" id="MU839839">
    <property type="protein sequence ID" value="KAK1752409.1"/>
    <property type="molecule type" value="Genomic_DNA"/>
</dbReference>
<dbReference type="InterPro" id="IPR004827">
    <property type="entry name" value="bZIP"/>
</dbReference>
<keyword evidence="5" id="KW-0238">DNA-binding</keyword>
<comment type="caution">
    <text evidence="12">The sequence shown here is derived from an EMBL/GenBank/DDBJ whole genome shotgun (WGS) entry which is preliminary data.</text>
</comment>
<evidence type="ECO:0000256" key="3">
    <source>
        <dbReference type="ARBA" id="ARBA00007163"/>
    </source>
</evidence>
<evidence type="ECO:0000256" key="1">
    <source>
        <dbReference type="ARBA" id="ARBA00004049"/>
    </source>
</evidence>